<feature type="transmembrane region" description="Helical" evidence="5">
    <location>
        <begin position="164"/>
        <end position="186"/>
    </location>
</feature>
<dbReference type="SUPFAM" id="SSF103575">
    <property type="entry name" value="Plexin repeat"/>
    <property type="match status" value="1"/>
</dbReference>
<comment type="subcellular location">
    <subcellularLocation>
        <location evidence="1">Membrane</location>
        <topology evidence="1">Single-pass type I membrane protein</topology>
    </subcellularLocation>
</comment>
<evidence type="ECO:0000256" key="2">
    <source>
        <dbReference type="ARBA" id="ARBA00022692"/>
    </source>
</evidence>
<keyword evidence="3" id="KW-0732">Signal</keyword>
<dbReference type="EMBL" id="GGMS01011476">
    <property type="protein sequence ID" value="MBY80679.1"/>
    <property type="molecule type" value="Transcribed_RNA"/>
</dbReference>
<keyword evidence="2 5" id="KW-0812">Transmembrane</keyword>
<dbReference type="OrthoDB" id="6285106at2759"/>
<reference evidence="6" key="1">
    <citation type="submission" date="2018-04" db="EMBL/GenBank/DDBJ databases">
        <title>Transcriptome assembly of Sipha flava.</title>
        <authorList>
            <person name="Scully E.D."/>
            <person name="Geib S.M."/>
            <person name="Palmer N.A."/>
            <person name="Koch K."/>
            <person name="Bradshaw J."/>
            <person name="Heng-Moss T."/>
            <person name="Sarath G."/>
        </authorList>
    </citation>
    <scope>NUCLEOTIDE SEQUENCE</scope>
</reference>
<keyword evidence="4 5" id="KW-1133">Transmembrane helix</keyword>
<dbReference type="InterPro" id="IPR031152">
    <property type="entry name" value="PLXDC"/>
</dbReference>
<organism evidence="6">
    <name type="scientific">Sipha flava</name>
    <name type="common">yellow sugarcane aphid</name>
    <dbReference type="NCBI Taxonomy" id="143950"/>
    <lineage>
        <taxon>Eukaryota</taxon>
        <taxon>Metazoa</taxon>
        <taxon>Ecdysozoa</taxon>
        <taxon>Arthropoda</taxon>
        <taxon>Hexapoda</taxon>
        <taxon>Insecta</taxon>
        <taxon>Pterygota</taxon>
        <taxon>Neoptera</taxon>
        <taxon>Paraneoptera</taxon>
        <taxon>Hemiptera</taxon>
        <taxon>Sternorrhyncha</taxon>
        <taxon>Aphidomorpha</taxon>
        <taxon>Aphidoidea</taxon>
        <taxon>Aphididae</taxon>
        <taxon>Sipha</taxon>
    </lineage>
</organism>
<dbReference type="GO" id="GO:0016020">
    <property type="term" value="C:membrane"/>
    <property type="evidence" value="ECO:0007669"/>
    <property type="project" value="UniProtKB-SubCell"/>
</dbReference>
<dbReference type="Gene3D" id="3.30.1680.10">
    <property type="entry name" value="ligand-binding face of the semaphorins, domain 2"/>
    <property type="match status" value="1"/>
</dbReference>
<protein>
    <submittedName>
        <fullName evidence="6">Plexin domain-containing protein 2</fullName>
    </submittedName>
</protein>
<evidence type="ECO:0000256" key="3">
    <source>
        <dbReference type="ARBA" id="ARBA00022729"/>
    </source>
</evidence>
<gene>
    <name evidence="6" type="primary">Plxdc2_3</name>
    <name evidence="6" type="ORF">g.108434</name>
</gene>
<dbReference type="AlphaFoldDB" id="A0A2S2QSD1"/>
<proteinExistence type="predicted"/>
<dbReference type="PANTHER" id="PTHR13055:SF12">
    <property type="entry name" value="LD40707P"/>
    <property type="match status" value="1"/>
</dbReference>
<name>A0A2S2QSD1_9HEMI</name>
<dbReference type="PANTHER" id="PTHR13055">
    <property type="entry name" value="TUMOR ENDOTHELIAL MARKER 7 RELATED"/>
    <property type="match status" value="1"/>
</dbReference>
<evidence type="ECO:0000256" key="1">
    <source>
        <dbReference type="ARBA" id="ARBA00004479"/>
    </source>
</evidence>
<sequence>MQLHILHTPLMVISSYHFLKKIILLFHCHMNLLPPVRHIWILIEIVRRKTIYEYHRISFHEDEVTNGTVIILIALPTCMERKNCTSCMKKDINYDCYWCDNRCSSGVDRNRQEWLKKDCEKLKLYNNKDICIADKPIPTFNNSSGTESVKSESHTDSSHSNTSLFFITLCFSLIIMSTVWVLYAYLNPHTQSGQILIRYRPTQWGWNKGEARYTAATIHM</sequence>
<evidence type="ECO:0000256" key="5">
    <source>
        <dbReference type="SAM" id="Phobius"/>
    </source>
</evidence>
<evidence type="ECO:0000256" key="4">
    <source>
        <dbReference type="ARBA" id="ARBA00022989"/>
    </source>
</evidence>
<evidence type="ECO:0000313" key="6">
    <source>
        <dbReference type="EMBL" id="MBY80679.1"/>
    </source>
</evidence>
<keyword evidence="5" id="KW-0472">Membrane</keyword>
<accession>A0A2S2QSD1</accession>